<dbReference type="STRING" id="760142.Hipma_0252"/>
<reference evidence="1 2" key="1">
    <citation type="journal article" date="2011" name="Stand. Genomic Sci.">
        <title>Complete genome sequence of the thermophilic sulfur-reducer Hippea maritima type strain (MH(2)).</title>
        <authorList>
            <person name="Huntemann M."/>
            <person name="Lu M."/>
            <person name="Nolan M."/>
            <person name="Lapidus A."/>
            <person name="Lucas S."/>
            <person name="Hammon N."/>
            <person name="Deshpande S."/>
            <person name="Cheng J.F."/>
            <person name="Tapia R."/>
            <person name="Han C."/>
            <person name="Goodwin L."/>
            <person name="Pitluck S."/>
            <person name="Liolios K."/>
            <person name="Pagani I."/>
            <person name="Ivanova N."/>
            <person name="Ovchinikova G."/>
            <person name="Pati A."/>
            <person name="Chen A."/>
            <person name="Palaniappan K."/>
            <person name="Land M."/>
            <person name="Hauser L."/>
            <person name="Jeffries C.D."/>
            <person name="Detter J.C."/>
            <person name="Brambilla E.M."/>
            <person name="Rohde M."/>
            <person name="Spring S."/>
            <person name="Goker M."/>
            <person name="Woyke T."/>
            <person name="Bristow J."/>
            <person name="Eisen J.A."/>
            <person name="Markowitz V."/>
            <person name="Hugenholtz P."/>
            <person name="Kyrpides N.C."/>
            <person name="Klenk H.P."/>
            <person name="Mavromatis K."/>
        </authorList>
    </citation>
    <scope>NUCLEOTIDE SEQUENCE [LARGE SCALE GENOMIC DNA]</scope>
    <source>
        <strain evidence="2">ATCC 700847 / DSM 10411 / MH2</strain>
    </source>
</reference>
<dbReference type="EMBL" id="CP002606">
    <property type="protein sequence ID" value="AEA33229.1"/>
    <property type="molecule type" value="Genomic_DNA"/>
</dbReference>
<evidence type="ECO:0000313" key="1">
    <source>
        <dbReference type="EMBL" id="AEA33229.1"/>
    </source>
</evidence>
<dbReference type="HOGENOM" id="CLU_2464819_0_0_7"/>
<proteinExistence type="predicted"/>
<dbReference type="InParanoid" id="F2LXW4"/>
<gene>
    <name evidence="1" type="ordered locus">Hipma_0252</name>
</gene>
<dbReference type="KEGG" id="hmr:Hipma_0252"/>
<accession>F2LXW4</accession>
<name>F2LXW4_HIPMA</name>
<dbReference type="eggNOG" id="ENOG5030Z7P">
    <property type="taxonomic scope" value="Bacteria"/>
</dbReference>
<organism evidence="1 2">
    <name type="scientific">Hippea maritima (strain ATCC 700847 / DSM 10411 / MH2)</name>
    <dbReference type="NCBI Taxonomy" id="760142"/>
    <lineage>
        <taxon>Bacteria</taxon>
        <taxon>Pseudomonadati</taxon>
        <taxon>Campylobacterota</taxon>
        <taxon>Desulfurellia</taxon>
        <taxon>Desulfurellales</taxon>
        <taxon>Hippeaceae</taxon>
        <taxon>Hippea</taxon>
    </lineage>
</organism>
<evidence type="ECO:0000313" key="2">
    <source>
        <dbReference type="Proteomes" id="UP000008139"/>
    </source>
</evidence>
<dbReference type="RefSeq" id="WP_013681273.1">
    <property type="nucleotide sequence ID" value="NC_015318.1"/>
</dbReference>
<dbReference type="AlphaFoldDB" id="F2LXW4"/>
<reference evidence="2" key="2">
    <citation type="submission" date="2011-03" db="EMBL/GenBank/DDBJ databases">
        <title>The complete genome of Hippea maritima DSM 10411.</title>
        <authorList>
            <consortium name="US DOE Joint Genome Institute (JGI-PGF)"/>
            <person name="Lucas S."/>
            <person name="Copeland A."/>
            <person name="Lapidus A."/>
            <person name="Bruce D."/>
            <person name="Goodwin L."/>
            <person name="Pitluck S."/>
            <person name="Peters L."/>
            <person name="Kyrpides N."/>
            <person name="Mavromatis K."/>
            <person name="Pagani I."/>
            <person name="Ivanova N."/>
            <person name="Mikhailova N."/>
            <person name="Lu M."/>
            <person name="Detter J.C."/>
            <person name="Tapia R."/>
            <person name="Han C."/>
            <person name="Land M."/>
            <person name="Hauser L."/>
            <person name="Markowitz V."/>
            <person name="Cheng J.-F."/>
            <person name="Hugenholtz P."/>
            <person name="Woyke T."/>
            <person name="Wu D."/>
            <person name="Spring S."/>
            <person name="Schroeder M."/>
            <person name="Brambilla E."/>
            <person name="Klenk H.-P."/>
            <person name="Eisen J.A."/>
        </authorList>
    </citation>
    <scope>NUCLEOTIDE SEQUENCE [LARGE SCALE GENOMIC DNA]</scope>
    <source>
        <strain evidence="2">ATCC 700847 / DSM 10411 / MH2</strain>
    </source>
</reference>
<protein>
    <submittedName>
        <fullName evidence="1">Uncharacterized protein</fullName>
    </submittedName>
</protein>
<dbReference type="Proteomes" id="UP000008139">
    <property type="component" value="Chromosome"/>
</dbReference>
<sequence length="88" mass="9948">MLRELIYLTVGATKKLDKIVEGFIEEGKKEVEDKGLVDIGKEHLSKRKEQIKNIVGDDIKKLADELGLATKEDIEEIKTLLRGKKKEG</sequence>
<keyword evidence="2" id="KW-1185">Reference proteome</keyword>
<dbReference type="OrthoDB" id="9809418at2"/>